<keyword evidence="3" id="KW-1185">Reference proteome</keyword>
<evidence type="ECO:0000313" key="2">
    <source>
        <dbReference type="EMBL" id="KAB1141121.1"/>
    </source>
</evidence>
<reference evidence="2 3" key="1">
    <citation type="submission" date="2019-09" db="EMBL/GenBank/DDBJ databases">
        <title>Screening of Novel Bioactive Compounds from Soil-Associated.</title>
        <authorList>
            <person name="Zhao S."/>
        </authorList>
    </citation>
    <scope>NUCLEOTIDE SEQUENCE [LARGE SCALE GENOMIC DNA]</scope>
    <source>
        <strain evidence="2 3">HIT-DPA4</strain>
    </source>
</reference>
<name>A0A6H9URQ0_9ACTN</name>
<sequence length="928" mass="101172">MDTDDALTQVVTAVLEGRLAFQAATDRLRTAPGGRTAAFYEQRLREVQRLIGSMTTASSVLHVATMTDLAHAAAEPLSPRIQGCVLFSGALKLITMGAGDSALARLDRAVALLDEEEEEQERALRAHGLRLMALRRTRQYQTFEQYCPDVIEKAEQLGDPEVLCVALHEKAQVLAQLGRPTEACEAAGTAHRIFDEALRHREPMPYDHMTFVYEHGLIYRQAARFDEALGALEAARSLALAEGDARFAAWVLSEIGMTWDLLRDQARATHFLQGAAKEAEKVGRHNWALHWRQQLPDDDKDEDTFTLWHRACALVARHPERATEAVLLLRQCIVEARRDRQHGMEAVARNSLGVALSMAGQPVQAELAMRVAITTALRHGELLRVVQFRTNLASLLISRGRVDEALAEIGPAIDIGERLRDTATTTEFRQSVAAALSSAYDAAVFTSAVYYQPGRWQTEAGSYPVGLEPRPGVLLELGQRARAAVVTEALRLGQTVDKGSAAELVRPVLALRAAEVDVELAAAEYRTLTGPIAERNRAATELEATAARLGTSLSVRSAPVPLEELAAALAPGEVLVDLLSVDEGVAITCLVGDGSATAELTGWNAKERRRLLLRLQRTRREYLAACPEDIEETRTAADEAVSALSRVLLDPIAELIRQLKLERPTRLFVCPKNELFHLPYWGLESLLHQCAVSVLPTSGALPLLRARHRDGRRPWLAVADPSRTLPYVPLDLPTRLDYAPCAAEAEALLAALPSAGRVHFACHGHFNPGSVHRSGLEVSRRGQHDPLAAPHPSGASGMELFTAAQITGRLHLPHCALVVLAACDSGLPRLHAASEFTSLPGAFLIAGARNVVASLWPAHDGASALLMRSFYEAGPERPSTALVTARRRLATMPRTEACDLLRTSRLPEGDPPFGNSVYTDCFQHYGVD</sequence>
<evidence type="ECO:0000313" key="3">
    <source>
        <dbReference type="Proteomes" id="UP000442707"/>
    </source>
</evidence>
<dbReference type="PANTHER" id="PTHR10098">
    <property type="entry name" value="RAPSYN-RELATED"/>
    <property type="match status" value="1"/>
</dbReference>
<organism evidence="2 3">
    <name type="scientific">Streptomyces luteolifulvus</name>
    <dbReference type="NCBI Taxonomy" id="2615112"/>
    <lineage>
        <taxon>Bacteria</taxon>
        <taxon>Bacillati</taxon>
        <taxon>Actinomycetota</taxon>
        <taxon>Actinomycetes</taxon>
        <taxon>Kitasatosporales</taxon>
        <taxon>Streptomycetaceae</taxon>
        <taxon>Streptomyces</taxon>
    </lineage>
</organism>
<dbReference type="Pfam" id="PF12770">
    <property type="entry name" value="CHAT"/>
    <property type="match status" value="1"/>
</dbReference>
<comment type="caution">
    <text evidence="2">The sequence shown here is derived from an EMBL/GenBank/DDBJ whole genome shotgun (WGS) entry which is preliminary data.</text>
</comment>
<dbReference type="AlphaFoldDB" id="A0A6H9URQ0"/>
<evidence type="ECO:0000259" key="1">
    <source>
        <dbReference type="Pfam" id="PF12770"/>
    </source>
</evidence>
<dbReference type="RefSeq" id="WP_150955695.1">
    <property type="nucleotide sequence ID" value="NZ_VZRB01000034.1"/>
</dbReference>
<dbReference type="Proteomes" id="UP000442707">
    <property type="component" value="Unassembled WGS sequence"/>
</dbReference>
<dbReference type="InterPro" id="IPR011990">
    <property type="entry name" value="TPR-like_helical_dom_sf"/>
</dbReference>
<protein>
    <submittedName>
        <fullName evidence="2">CHAT domain-containing protein</fullName>
    </submittedName>
</protein>
<gene>
    <name evidence="2" type="ORF">F7R91_33445</name>
</gene>
<dbReference type="InterPro" id="IPR024983">
    <property type="entry name" value="CHAT_dom"/>
</dbReference>
<dbReference type="Gene3D" id="1.25.40.10">
    <property type="entry name" value="Tetratricopeptide repeat domain"/>
    <property type="match status" value="2"/>
</dbReference>
<dbReference type="SUPFAM" id="SSF48452">
    <property type="entry name" value="TPR-like"/>
    <property type="match status" value="3"/>
</dbReference>
<accession>A0A6H9URQ0</accession>
<dbReference type="EMBL" id="VZRB01000034">
    <property type="protein sequence ID" value="KAB1141121.1"/>
    <property type="molecule type" value="Genomic_DNA"/>
</dbReference>
<feature type="domain" description="CHAT" evidence="1">
    <location>
        <begin position="640"/>
        <end position="895"/>
    </location>
</feature>
<dbReference type="PANTHER" id="PTHR10098:SF111">
    <property type="entry name" value="CHAT DOMAIN-CONTAINING PROTEIN"/>
    <property type="match status" value="1"/>
</dbReference>
<proteinExistence type="predicted"/>